<gene>
    <name evidence="2" type="ORF">DNG_09428</name>
</gene>
<keyword evidence="1" id="KW-0732">Signal</keyword>
<evidence type="ECO:0008006" key="4">
    <source>
        <dbReference type="Google" id="ProtNLM"/>
    </source>
</evidence>
<dbReference type="AlphaFoldDB" id="A0AAE8SZC9"/>
<organism evidence="2 3">
    <name type="scientific">Cephalotrichum gorgonifer</name>
    <dbReference type="NCBI Taxonomy" id="2041049"/>
    <lineage>
        <taxon>Eukaryota</taxon>
        <taxon>Fungi</taxon>
        <taxon>Dikarya</taxon>
        <taxon>Ascomycota</taxon>
        <taxon>Pezizomycotina</taxon>
        <taxon>Sordariomycetes</taxon>
        <taxon>Hypocreomycetidae</taxon>
        <taxon>Microascales</taxon>
        <taxon>Microascaceae</taxon>
        <taxon>Cephalotrichum</taxon>
    </lineage>
</organism>
<comment type="caution">
    <text evidence="2">The sequence shown here is derived from an EMBL/GenBank/DDBJ whole genome shotgun (WGS) entry which is preliminary data.</text>
</comment>
<accession>A0AAE8SZC9</accession>
<feature type="chain" id="PRO_5042200939" description="Transglycosylase SLT domain-containing protein" evidence="1">
    <location>
        <begin position="27"/>
        <end position="214"/>
    </location>
</feature>
<sequence length="214" mass="23153">MHLHTTKNLLPSLLLSAIGGSALTAAASNDSAYLDPITTEQILKIAPQSASCDNPPAAGECATADIAARSITSSFERYQVSSPAEQAAVIGLMAFESGEFKYNRNHFPGVPGQGTRNMQSPAFNLKYAQSIPEIRDEVSQANGDVVQILDLLLSNEEYDFGSGAWFLRMQCDEDVQAQLRSGTEEGWEAYITKCVGTDANAARRAYWQKAVEVL</sequence>
<protein>
    <recommendedName>
        <fullName evidence="4">Transglycosylase SLT domain-containing protein</fullName>
    </recommendedName>
</protein>
<evidence type="ECO:0000313" key="2">
    <source>
        <dbReference type="EMBL" id="SPO06734.1"/>
    </source>
</evidence>
<dbReference type="Proteomes" id="UP001187682">
    <property type="component" value="Unassembled WGS sequence"/>
</dbReference>
<evidence type="ECO:0000313" key="3">
    <source>
        <dbReference type="Proteomes" id="UP001187682"/>
    </source>
</evidence>
<reference evidence="2" key="1">
    <citation type="submission" date="2018-03" db="EMBL/GenBank/DDBJ databases">
        <authorList>
            <person name="Guldener U."/>
        </authorList>
    </citation>
    <scope>NUCLEOTIDE SEQUENCE</scope>
</reference>
<feature type="signal peptide" evidence="1">
    <location>
        <begin position="1"/>
        <end position="26"/>
    </location>
</feature>
<evidence type="ECO:0000256" key="1">
    <source>
        <dbReference type="SAM" id="SignalP"/>
    </source>
</evidence>
<dbReference type="EMBL" id="ONZQ02000017">
    <property type="protein sequence ID" value="SPO06734.1"/>
    <property type="molecule type" value="Genomic_DNA"/>
</dbReference>
<keyword evidence="3" id="KW-1185">Reference proteome</keyword>
<proteinExistence type="predicted"/>
<name>A0AAE8SZC9_9PEZI</name>